<evidence type="ECO:0000256" key="2">
    <source>
        <dbReference type="ARBA" id="ARBA00005233"/>
    </source>
</evidence>
<name>A0ABV2CTS8_9RHOO</name>
<dbReference type="Pfam" id="PF05154">
    <property type="entry name" value="TM2"/>
    <property type="match status" value="1"/>
</dbReference>
<organism evidence="8 9">
    <name type="scientific">Uliginosibacterium paludis</name>
    <dbReference type="NCBI Taxonomy" id="1615952"/>
    <lineage>
        <taxon>Bacteria</taxon>
        <taxon>Pseudomonadati</taxon>
        <taxon>Pseudomonadota</taxon>
        <taxon>Betaproteobacteria</taxon>
        <taxon>Rhodocyclales</taxon>
        <taxon>Zoogloeaceae</taxon>
        <taxon>Uliginosibacterium</taxon>
    </lineage>
</organism>
<dbReference type="EMBL" id="JBEWLZ010000010">
    <property type="protein sequence ID" value="MET1491306.1"/>
    <property type="molecule type" value="Genomic_DNA"/>
</dbReference>
<evidence type="ECO:0000256" key="1">
    <source>
        <dbReference type="ARBA" id="ARBA00004141"/>
    </source>
</evidence>
<keyword evidence="3 6" id="KW-0812">Transmembrane</keyword>
<feature type="transmembrane region" description="Helical" evidence="6">
    <location>
        <begin position="74"/>
        <end position="96"/>
    </location>
</feature>
<comment type="caution">
    <text evidence="8">The sequence shown here is derived from an EMBL/GenBank/DDBJ whole genome shotgun (WGS) entry which is preliminary data.</text>
</comment>
<evidence type="ECO:0000313" key="8">
    <source>
        <dbReference type="EMBL" id="MET1491306.1"/>
    </source>
</evidence>
<keyword evidence="5 6" id="KW-0472">Membrane</keyword>
<proteinExistence type="inferred from homology"/>
<comment type="similarity">
    <text evidence="2">Belongs to the N-Me-Phe pilin family.</text>
</comment>
<keyword evidence="4 6" id="KW-1133">Transmembrane helix</keyword>
<feature type="transmembrane region" description="Helical" evidence="6">
    <location>
        <begin position="48"/>
        <end position="67"/>
    </location>
</feature>
<evidence type="ECO:0000256" key="5">
    <source>
        <dbReference type="ARBA" id="ARBA00023136"/>
    </source>
</evidence>
<gene>
    <name evidence="8" type="ORF">ABVT11_15810</name>
</gene>
<feature type="transmembrane region" description="Helical" evidence="6">
    <location>
        <begin position="116"/>
        <end position="142"/>
    </location>
</feature>
<protein>
    <submittedName>
        <fullName evidence="8">NINE protein</fullName>
    </submittedName>
</protein>
<dbReference type="Proteomes" id="UP001548590">
    <property type="component" value="Unassembled WGS sequence"/>
</dbReference>
<evidence type="ECO:0000259" key="7">
    <source>
        <dbReference type="Pfam" id="PF05154"/>
    </source>
</evidence>
<evidence type="ECO:0000256" key="3">
    <source>
        <dbReference type="ARBA" id="ARBA00022692"/>
    </source>
</evidence>
<evidence type="ECO:0000256" key="6">
    <source>
        <dbReference type="SAM" id="Phobius"/>
    </source>
</evidence>
<dbReference type="InterPro" id="IPR007829">
    <property type="entry name" value="TM2"/>
</dbReference>
<reference evidence="8 9" key="1">
    <citation type="submission" date="2024-07" db="EMBL/GenBank/DDBJ databases">
        <title>Uliginosibacterium paludis KCTC:42655.</title>
        <authorList>
            <person name="Kim M.K."/>
        </authorList>
    </citation>
    <scope>NUCLEOTIDE SEQUENCE [LARGE SCALE GENOMIC DNA]</scope>
    <source>
        <strain evidence="8 9">KCTC 42655</strain>
    </source>
</reference>
<dbReference type="Pfam" id="PF00114">
    <property type="entry name" value="Pilin"/>
    <property type="match status" value="1"/>
</dbReference>
<feature type="domain" description="TM2" evidence="7">
    <location>
        <begin position="45"/>
        <end position="94"/>
    </location>
</feature>
<dbReference type="Gene3D" id="3.30.700.10">
    <property type="entry name" value="Glycoprotein, Type 4 Pilin"/>
    <property type="match status" value="1"/>
</dbReference>
<evidence type="ECO:0000313" key="9">
    <source>
        <dbReference type="Proteomes" id="UP001548590"/>
    </source>
</evidence>
<dbReference type="InterPro" id="IPR001082">
    <property type="entry name" value="Pilin"/>
</dbReference>
<dbReference type="InterPro" id="IPR045584">
    <property type="entry name" value="Pilin-like"/>
</dbReference>
<keyword evidence="9" id="KW-1185">Reference proteome</keyword>
<comment type="subcellular location">
    <subcellularLocation>
        <location evidence="1">Membrane</location>
        <topology evidence="1">Multi-pass membrane protein</topology>
    </subcellularLocation>
</comment>
<dbReference type="RefSeq" id="WP_345930359.1">
    <property type="nucleotide sequence ID" value="NZ_JBDIVF010000016.1"/>
</dbReference>
<evidence type="ECO:0000256" key="4">
    <source>
        <dbReference type="ARBA" id="ARBA00022989"/>
    </source>
</evidence>
<sequence>MTDNAYAPPKAALEGNTKACGECGELINRKAEICPKCGVRQRRHVSKAGLLILTFFLGGLGAHKFYLRKHWWGLLYLLFCWTGIPGLIAFIEFIIYAFTSEESLNEKYESGGGSAVIVAVVAGFAFIAMVGILAAIAIPAYADYTGRAKVAQALAGSETMRGQVQDFIIRSGRLPREPGEVMLDNVEYIGKIATVTLEPSGVLRVRFLSGNGSLSDQTLELVPRIEGGNLRWDCSGGTVRQASRPQQCRNGG</sequence>
<dbReference type="SUPFAM" id="SSF54523">
    <property type="entry name" value="Pili subunits"/>
    <property type="match status" value="1"/>
</dbReference>
<accession>A0ABV2CTS8</accession>